<keyword evidence="3" id="KW-1185">Reference proteome</keyword>
<keyword evidence="1" id="KW-0732">Signal</keyword>
<feature type="signal peptide" evidence="1">
    <location>
        <begin position="1"/>
        <end position="33"/>
    </location>
</feature>
<organism evidence="2 3">
    <name type="scientific">Pseudonocardia eucalypti</name>
    <dbReference type="NCBI Taxonomy" id="648755"/>
    <lineage>
        <taxon>Bacteria</taxon>
        <taxon>Bacillati</taxon>
        <taxon>Actinomycetota</taxon>
        <taxon>Actinomycetes</taxon>
        <taxon>Pseudonocardiales</taxon>
        <taxon>Pseudonocardiaceae</taxon>
        <taxon>Pseudonocardia</taxon>
    </lineage>
</organism>
<gene>
    <name evidence="2" type="ORF">GCM10023321_80420</name>
</gene>
<reference evidence="3" key="1">
    <citation type="journal article" date="2019" name="Int. J. Syst. Evol. Microbiol.">
        <title>The Global Catalogue of Microorganisms (GCM) 10K type strain sequencing project: providing services to taxonomists for standard genome sequencing and annotation.</title>
        <authorList>
            <consortium name="The Broad Institute Genomics Platform"/>
            <consortium name="The Broad Institute Genome Sequencing Center for Infectious Disease"/>
            <person name="Wu L."/>
            <person name="Ma J."/>
        </authorList>
    </citation>
    <scope>NUCLEOTIDE SEQUENCE [LARGE SCALE GENOMIC DNA]</scope>
    <source>
        <strain evidence="3">JCM 18303</strain>
    </source>
</reference>
<evidence type="ECO:0000313" key="3">
    <source>
        <dbReference type="Proteomes" id="UP001428817"/>
    </source>
</evidence>
<feature type="chain" id="PRO_5046656237" evidence="1">
    <location>
        <begin position="34"/>
        <end position="107"/>
    </location>
</feature>
<proteinExistence type="predicted"/>
<dbReference type="EMBL" id="BAABJP010000063">
    <property type="protein sequence ID" value="GAA5175100.1"/>
    <property type="molecule type" value="Genomic_DNA"/>
</dbReference>
<protein>
    <submittedName>
        <fullName evidence="2">Uncharacterized protein</fullName>
    </submittedName>
</protein>
<accession>A0ABP9RD91</accession>
<comment type="caution">
    <text evidence="2">The sequence shown here is derived from an EMBL/GenBank/DDBJ whole genome shotgun (WGS) entry which is preliminary data.</text>
</comment>
<evidence type="ECO:0000313" key="2">
    <source>
        <dbReference type="EMBL" id="GAA5175100.1"/>
    </source>
</evidence>
<sequence length="107" mass="11659">MNETLSRRVLAIPAFTLCLLGAVTVLSAPTAAADPSGCSANTNANPGKWRATEAWSYCATYRGQHRVVARCTDEDLKHWTQWGPWVGAGQRSETSCVEVNSATYELR</sequence>
<name>A0ABP9RD91_9PSEU</name>
<dbReference type="Proteomes" id="UP001428817">
    <property type="component" value="Unassembled WGS sequence"/>
</dbReference>
<evidence type="ECO:0000256" key="1">
    <source>
        <dbReference type="SAM" id="SignalP"/>
    </source>
</evidence>